<feature type="region of interest" description="Disordered" evidence="1">
    <location>
        <begin position="97"/>
        <end position="121"/>
    </location>
</feature>
<evidence type="ECO:0000313" key="3">
    <source>
        <dbReference type="Proteomes" id="UP000247810"/>
    </source>
</evidence>
<dbReference type="Proteomes" id="UP000247810">
    <property type="component" value="Unassembled WGS sequence"/>
</dbReference>
<dbReference type="VEuPathDB" id="FungiDB:BO71DRAFT_328512"/>
<reference evidence="2 3" key="1">
    <citation type="submission" date="2018-02" db="EMBL/GenBank/DDBJ databases">
        <title>The genomes of Aspergillus section Nigri reveals drivers in fungal speciation.</title>
        <authorList>
            <consortium name="DOE Joint Genome Institute"/>
            <person name="Vesth T.C."/>
            <person name="Nybo J."/>
            <person name="Theobald S."/>
            <person name="Brandl J."/>
            <person name="Frisvad J.C."/>
            <person name="Nielsen K.F."/>
            <person name="Lyhne E.K."/>
            <person name="Kogle M.E."/>
            <person name="Kuo A."/>
            <person name="Riley R."/>
            <person name="Clum A."/>
            <person name="Nolan M."/>
            <person name="Lipzen A."/>
            <person name="Salamov A."/>
            <person name="Henrissat B."/>
            <person name="Wiebenga A."/>
            <person name="De vries R.P."/>
            <person name="Grigoriev I.V."/>
            <person name="Mortensen U.H."/>
            <person name="Andersen M.R."/>
            <person name="Baker S.E."/>
        </authorList>
    </citation>
    <scope>NUCLEOTIDE SEQUENCE [LARGE SCALE GENOMIC DNA]</scope>
    <source>
        <strain evidence="2 3">CBS 707.79</strain>
    </source>
</reference>
<accession>A0A319DFQ7</accession>
<dbReference type="EMBL" id="KZ825900">
    <property type="protein sequence ID" value="PYH93087.1"/>
    <property type="molecule type" value="Genomic_DNA"/>
</dbReference>
<feature type="non-terminal residue" evidence="2">
    <location>
        <position position="1"/>
    </location>
</feature>
<organism evidence="2 3">
    <name type="scientific">Aspergillus ellipticus CBS 707.79</name>
    <dbReference type="NCBI Taxonomy" id="1448320"/>
    <lineage>
        <taxon>Eukaryota</taxon>
        <taxon>Fungi</taxon>
        <taxon>Dikarya</taxon>
        <taxon>Ascomycota</taxon>
        <taxon>Pezizomycotina</taxon>
        <taxon>Eurotiomycetes</taxon>
        <taxon>Eurotiomycetidae</taxon>
        <taxon>Eurotiales</taxon>
        <taxon>Aspergillaceae</taxon>
        <taxon>Aspergillus</taxon>
        <taxon>Aspergillus subgen. Circumdati</taxon>
    </lineage>
</organism>
<dbReference type="OrthoDB" id="4509242at2759"/>
<sequence>WYLREVANSHLELPDYELNSDRNIKVYYRELFCRKPECSKAQKKYTATNNLLTYLKTHTDLSMQKENSGGRVLQKKQDEVISKWFLSRLFSGVEPQDVSAGQSNSASSNASIHPPLPLKRDGTVHVTNMRKKIIDIGYRVPCNSCSNRNDCCKDINKYDHFIYFNCSDLHPAAAGLEVPDQV</sequence>
<evidence type="ECO:0000313" key="2">
    <source>
        <dbReference type="EMBL" id="PYH93087.1"/>
    </source>
</evidence>
<dbReference type="AlphaFoldDB" id="A0A319DFQ7"/>
<protein>
    <submittedName>
        <fullName evidence="2">Uncharacterized protein</fullName>
    </submittedName>
</protein>
<gene>
    <name evidence="2" type="ORF">BO71DRAFT_328512</name>
</gene>
<keyword evidence="3" id="KW-1185">Reference proteome</keyword>
<name>A0A319DFQ7_9EURO</name>
<proteinExistence type="predicted"/>
<evidence type="ECO:0000256" key="1">
    <source>
        <dbReference type="SAM" id="MobiDB-lite"/>
    </source>
</evidence>